<evidence type="ECO:0000259" key="5">
    <source>
        <dbReference type="PROSITE" id="PS50102"/>
    </source>
</evidence>
<evidence type="ECO:0000259" key="4">
    <source>
        <dbReference type="PROSITE" id="PS50089"/>
    </source>
</evidence>
<dbReference type="PROSITE" id="PS50089">
    <property type="entry name" value="ZF_RING_2"/>
    <property type="match status" value="1"/>
</dbReference>
<evidence type="ECO:0000256" key="1">
    <source>
        <dbReference type="PROSITE-ProRule" id="PRU00175"/>
    </source>
</evidence>
<dbReference type="PANTHER" id="PTHR12603:SF36">
    <property type="entry name" value="RNA BINDING (RRM_RBD_RNP MOTIFS) FAMILY PROTEIN"/>
    <property type="match status" value="1"/>
</dbReference>
<dbReference type="PANTHER" id="PTHR12603">
    <property type="entry name" value="CCR4-NOT TRANSCRIPTION COMPLEX RELATED"/>
    <property type="match status" value="1"/>
</dbReference>
<dbReference type="InterPro" id="IPR012677">
    <property type="entry name" value="Nucleotide-bd_a/b_plait_sf"/>
</dbReference>
<keyword evidence="1" id="KW-0862">Zinc</keyword>
<gene>
    <name evidence="6" type="ORF">L1049_013871</name>
</gene>
<dbReference type="InterPro" id="IPR035979">
    <property type="entry name" value="RBD_domain_sf"/>
</dbReference>
<proteinExistence type="predicted"/>
<dbReference type="PROSITE" id="PS50102">
    <property type="entry name" value="RRM"/>
    <property type="match status" value="1"/>
</dbReference>
<feature type="domain" description="RRM" evidence="5">
    <location>
        <begin position="110"/>
        <end position="196"/>
    </location>
</feature>
<comment type="caution">
    <text evidence="6">The sequence shown here is derived from an EMBL/GenBank/DDBJ whole genome shotgun (WGS) entry which is preliminary data.</text>
</comment>
<dbReference type="GO" id="GO:0003723">
    <property type="term" value="F:RNA binding"/>
    <property type="evidence" value="ECO:0007669"/>
    <property type="project" value="UniProtKB-UniRule"/>
</dbReference>
<dbReference type="FunFam" id="3.30.70.330:FF:000161">
    <property type="entry name" value="RNA binding (RRM/RBD/RNP motifs) family protein"/>
    <property type="match status" value="1"/>
</dbReference>
<sequence>MSDEGEKMCPLCAEEMDLTDQQLKPCKCGYEICVWCWHHIMDMAEKDDTEGRCPACRIPYDKEKIEGMAANCERLVAEINMEKKMKSQKAKIKSSDGRKQLSSVRVIQRNLVYIVGLPLTLADEDLLQRKEYFGQYGKVLKVSMSRTAAGVIQQFPNNTCSVYITYSKEEEAVRCIQSVHGFILEGRSLKACFGTTKYCHAWLRNVPCSNPDCLYLHEIGSQEDSFTKDEIISAYTRSRVQQITGATINLQRRSGNVLPPPADEYCTNSSASTGKPIVKNASNNSASLVRGSPPNSSSGRSATLPAAASWGMRASNCQLPAPSSACSNGPSKQKPDTLSGLLAFSSEVESTTQPDTLHSDIGKKLILNEESHTMQGKGKLDSLKSMVQHIGTDCRTTSSEKSVTADVAPPLSCPPASKDNDRGIIMPPKIANSFDLIGQSCGSVPEKERNITSDGKIGNICSDMLSMSIDRNLRNEQSGVVRPNGSISDHISIKLPGNQGLQQCYTEKFREPLTSAAAGKAAASINGVYVSREQFDWKSDSQTHALPNACSEVEEDLPSFNDQRLKDSDVISRSTYLPNSADSVHISNHSREHSLHHTEAYGAVKSNANPPFVNRNTHEASFPYASSVSGISNGYPENLVSGSSGLDRTVERSYLLPNEARGKQMGRFQDDAASIDGNAATDTGESSIISNILSLDLDAWDDSLTSPQNLAKFLGETDKQHGSLKLSSSWKVQNSNQSRFDFARQEESKNQVFDFEPSFSNIGQVPKNRFLSQDFIENRDPFLDKLGNGNGYSSSNFEEFDNLANSHSVLSSNKFSVSRAQISAPPGFSVPSRAPPPGFSSHERMDQAFDTTSGSHLLDSSSLFRNSYQGQQTGNMNTTGDIEFIDPAILAVGKGRLPGGLNNPGLDMRSNFPPQFTAFENEARLQLMMQRSLSAQQNLRFADVGDCFSPLNDAYGIHSRLMEQSQANNLSPFAQLSLQQSRNGLMSNGHWDGWNEAQSGNNLGMSELLRNERLGFNKFYTSYEDSKFRMPSSGDLYNRTFGM</sequence>
<dbReference type="EMBL" id="JBBPBK010000008">
    <property type="protein sequence ID" value="KAK9280184.1"/>
    <property type="molecule type" value="Genomic_DNA"/>
</dbReference>
<keyword evidence="1" id="KW-0863">Zinc-finger</keyword>
<feature type="region of interest" description="Disordered" evidence="3">
    <location>
        <begin position="252"/>
        <end position="307"/>
    </location>
</feature>
<keyword evidence="2" id="KW-0694">RNA-binding</keyword>
<dbReference type="Proteomes" id="UP001415857">
    <property type="component" value="Unassembled WGS sequence"/>
</dbReference>
<feature type="domain" description="RING-type" evidence="4">
    <location>
        <begin position="9"/>
        <end position="57"/>
    </location>
</feature>
<dbReference type="InterPro" id="IPR013083">
    <property type="entry name" value="Znf_RING/FYVE/PHD"/>
</dbReference>
<dbReference type="InterPro" id="IPR003954">
    <property type="entry name" value="RRM_euk-type"/>
</dbReference>
<keyword evidence="1" id="KW-0479">Metal-binding</keyword>
<dbReference type="InterPro" id="IPR039780">
    <property type="entry name" value="Mot2"/>
</dbReference>
<dbReference type="InterPro" id="IPR034261">
    <property type="entry name" value="CNOT4_RRM"/>
</dbReference>
<reference evidence="6 7" key="1">
    <citation type="journal article" date="2024" name="Plant J.">
        <title>Genome sequences and population genomics reveal climatic adaptation and genomic divergence between two closely related sweetgum species.</title>
        <authorList>
            <person name="Xu W.Q."/>
            <person name="Ren C.Q."/>
            <person name="Zhang X.Y."/>
            <person name="Comes H.P."/>
            <person name="Liu X.H."/>
            <person name="Li Y.G."/>
            <person name="Kettle C.J."/>
            <person name="Jalonen R."/>
            <person name="Gaisberger H."/>
            <person name="Ma Y.Z."/>
            <person name="Qiu Y.X."/>
        </authorList>
    </citation>
    <scope>NUCLEOTIDE SEQUENCE [LARGE SCALE GENOMIC DNA]</scope>
    <source>
        <strain evidence="6">Hangzhou</strain>
    </source>
</reference>
<dbReference type="GO" id="GO:0008270">
    <property type="term" value="F:zinc ion binding"/>
    <property type="evidence" value="ECO:0007669"/>
    <property type="project" value="UniProtKB-KW"/>
</dbReference>
<evidence type="ECO:0000313" key="7">
    <source>
        <dbReference type="Proteomes" id="UP001415857"/>
    </source>
</evidence>
<dbReference type="GO" id="GO:0030014">
    <property type="term" value="C:CCR4-NOT complex"/>
    <property type="evidence" value="ECO:0007669"/>
    <property type="project" value="InterPro"/>
</dbReference>
<feature type="region of interest" description="Disordered" evidence="3">
    <location>
        <begin position="401"/>
        <end position="422"/>
    </location>
</feature>
<dbReference type="GO" id="GO:0016567">
    <property type="term" value="P:protein ubiquitination"/>
    <property type="evidence" value="ECO:0007669"/>
    <property type="project" value="TreeGrafter"/>
</dbReference>
<dbReference type="CDD" id="cd12438">
    <property type="entry name" value="RRM_CNOT4"/>
    <property type="match status" value="1"/>
</dbReference>
<dbReference type="SUPFAM" id="SSF57850">
    <property type="entry name" value="RING/U-box"/>
    <property type="match status" value="1"/>
</dbReference>
<dbReference type="SUPFAM" id="SSF54928">
    <property type="entry name" value="RNA-binding domain, RBD"/>
    <property type="match status" value="1"/>
</dbReference>
<dbReference type="GO" id="GO:0004842">
    <property type="term" value="F:ubiquitin-protein transferase activity"/>
    <property type="evidence" value="ECO:0007669"/>
    <property type="project" value="InterPro"/>
</dbReference>
<keyword evidence="7" id="KW-1185">Reference proteome</keyword>
<name>A0AAP0RLC8_LIQFO</name>
<feature type="compositionally biased region" description="Low complexity" evidence="3">
    <location>
        <begin position="290"/>
        <end position="301"/>
    </location>
</feature>
<dbReference type="Gene3D" id="3.30.40.10">
    <property type="entry name" value="Zinc/RING finger domain, C3HC4 (zinc finger)"/>
    <property type="match status" value="1"/>
</dbReference>
<evidence type="ECO:0000256" key="3">
    <source>
        <dbReference type="SAM" id="MobiDB-lite"/>
    </source>
</evidence>
<dbReference type="InterPro" id="IPR039515">
    <property type="entry name" value="NOT4_mRING-HC-C4C4"/>
</dbReference>
<dbReference type="Gene3D" id="3.30.70.330">
    <property type="match status" value="1"/>
</dbReference>
<dbReference type="Pfam" id="PF00076">
    <property type="entry name" value="RRM_1"/>
    <property type="match status" value="1"/>
</dbReference>
<protein>
    <recommendedName>
        <fullName evidence="8">CCR4-NOT transcription complex subunit 4</fullName>
    </recommendedName>
</protein>
<dbReference type="CDD" id="cd16618">
    <property type="entry name" value="mRING-HC-C4C4_CNOT4"/>
    <property type="match status" value="1"/>
</dbReference>
<accession>A0AAP0RLC8</accession>
<dbReference type="SMART" id="SM00361">
    <property type="entry name" value="RRM_1"/>
    <property type="match status" value="1"/>
</dbReference>
<dbReference type="InterPro" id="IPR001841">
    <property type="entry name" value="Znf_RING"/>
</dbReference>
<evidence type="ECO:0000313" key="6">
    <source>
        <dbReference type="EMBL" id="KAK9280184.1"/>
    </source>
</evidence>
<evidence type="ECO:0008006" key="8">
    <source>
        <dbReference type="Google" id="ProtNLM"/>
    </source>
</evidence>
<organism evidence="6 7">
    <name type="scientific">Liquidambar formosana</name>
    <name type="common">Formosan gum</name>
    <dbReference type="NCBI Taxonomy" id="63359"/>
    <lineage>
        <taxon>Eukaryota</taxon>
        <taxon>Viridiplantae</taxon>
        <taxon>Streptophyta</taxon>
        <taxon>Embryophyta</taxon>
        <taxon>Tracheophyta</taxon>
        <taxon>Spermatophyta</taxon>
        <taxon>Magnoliopsida</taxon>
        <taxon>eudicotyledons</taxon>
        <taxon>Gunneridae</taxon>
        <taxon>Pentapetalae</taxon>
        <taxon>Saxifragales</taxon>
        <taxon>Altingiaceae</taxon>
        <taxon>Liquidambar</taxon>
    </lineage>
</organism>
<dbReference type="Pfam" id="PF14570">
    <property type="entry name" value="zf-RING_4"/>
    <property type="match status" value="1"/>
</dbReference>
<evidence type="ECO:0000256" key="2">
    <source>
        <dbReference type="PROSITE-ProRule" id="PRU00176"/>
    </source>
</evidence>
<dbReference type="InterPro" id="IPR000504">
    <property type="entry name" value="RRM_dom"/>
</dbReference>
<dbReference type="AlphaFoldDB" id="A0AAP0RLC8"/>